<keyword evidence="4" id="KW-1185">Reference proteome</keyword>
<evidence type="ECO:0000313" key="2">
    <source>
        <dbReference type="EMBL" id="JAV68482.1"/>
    </source>
</evidence>
<organism evidence="2">
    <name type="scientific">Photinus pyralis</name>
    <name type="common">Common eastern firefly</name>
    <name type="synonym">Lampyris pyralis</name>
    <dbReference type="NCBI Taxonomy" id="7054"/>
    <lineage>
        <taxon>Eukaryota</taxon>
        <taxon>Metazoa</taxon>
        <taxon>Ecdysozoa</taxon>
        <taxon>Arthropoda</taxon>
        <taxon>Hexapoda</taxon>
        <taxon>Insecta</taxon>
        <taxon>Pterygota</taxon>
        <taxon>Neoptera</taxon>
        <taxon>Endopterygota</taxon>
        <taxon>Coleoptera</taxon>
        <taxon>Polyphaga</taxon>
        <taxon>Elateriformia</taxon>
        <taxon>Elateroidea</taxon>
        <taxon>Lampyridae</taxon>
        <taxon>Lampyrinae</taxon>
        <taxon>Photinus</taxon>
    </lineage>
</organism>
<proteinExistence type="predicted"/>
<reference evidence="2" key="1">
    <citation type="journal article" date="2016" name="Sci. Rep.">
        <title>Molecular characterization of firefly nuptial gifts: a multi-omics approach sheds light on postcopulatory sexual selection.</title>
        <authorList>
            <person name="Al-Wathiqui N."/>
            <person name="Fallon T.R."/>
            <person name="South A."/>
            <person name="Weng J.K."/>
            <person name="Lewis S.M."/>
        </authorList>
    </citation>
    <scope>NUCLEOTIDE SEQUENCE</scope>
</reference>
<evidence type="ECO:0000313" key="4">
    <source>
        <dbReference type="Proteomes" id="UP000327044"/>
    </source>
</evidence>
<evidence type="ECO:0000313" key="3">
    <source>
        <dbReference type="EMBL" id="KAB0799092.1"/>
    </source>
</evidence>
<dbReference type="EMBL" id="VVIM01000005">
    <property type="protein sequence ID" value="KAB0799092.1"/>
    <property type="molecule type" value="Genomic_DNA"/>
</dbReference>
<sequence length="176" mass="19264">MTNSVHQSRLCCCSNRPKLCSEVNTNKCNCCKCPPKIKGKFGLAWVTETQDCKSAPVGWQVEFIDTPSRVFQKCRNLVDWVKSPPIACSCSPKITEQGNDGCGACCTGGCRCYSSNCCGCKEAIEERTGTVDKCCSAIILKTNAEEKEEIDSTNNKAAPVGDVKPPRRRGNRRRAD</sequence>
<dbReference type="OrthoDB" id="6780626at2759"/>
<evidence type="ECO:0000256" key="1">
    <source>
        <dbReference type="SAM" id="MobiDB-lite"/>
    </source>
</evidence>
<dbReference type="EMBL" id="GEZM01065400">
    <property type="protein sequence ID" value="JAV68482.1"/>
    <property type="molecule type" value="Transcribed_RNA"/>
</dbReference>
<accession>A0A1Y1L469</accession>
<evidence type="ECO:0008006" key="5">
    <source>
        <dbReference type="Google" id="ProtNLM"/>
    </source>
</evidence>
<reference evidence="3 4" key="2">
    <citation type="journal article" date="2018" name="Elife">
        <title>Firefly genomes illuminate parallel origins of bioluminescence in beetles.</title>
        <authorList>
            <person name="Fallon T.R."/>
            <person name="Lower S.E."/>
            <person name="Chang C.H."/>
            <person name="Bessho-Uehara M."/>
            <person name="Martin G.J."/>
            <person name="Bewick A.J."/>
            <person name="Behringer M."/>
            <person name="Debat H.J."/>
            <person name="Wong I."/>
            <person name="Day J.C."/>
            <person name="Suvorov A."/>
            <person name="Silva C.J."/>
            <person name="Stanger-Hall K.F."/>
            <person name="Hall D.W."/>
            <person name="Schmitz R.J."/>
            <person name="Nelson D.R."/>
            <person name="Lewis S.M."/>
            <person name="Shigenobu S."/>
            <person name="Bybee S.M."/>
            <person name="Larracuente A.M."/>
            <person name="Oba Y."/>
            <person name="Weng J.K."/>
        </authorList>
    </citation>
    <scope>NUCLEOTIDE SEQUENCE [LARGE SCALE GENOMIC DNA]</scope>
    <source>
        <strain evidence="3">1611_PpyrPB1</strain>
        <tissue evidence="3">Whole body</tissue>
    </source>
</reference>
<dbReference type="Proteomes" id="UP000327044">
    <property type="component" value="Unassembled WGS sequence"/>
</dbReference>
<dbReference type="AlphaFoldDB" id="A0A1Y1L469"/>
<reference evidence="3" key="3">
    <citation type="submission" date="2019-08" db="EMBL/GenBank/DDBJ databases">
        <authorList>
            <consortium name="Photinus pyralis genome working group"/>
            <person name="Fallon T.R."/>
            <person name="Sander Lower S.E."/>
            <person name="Weng J.-K."/>
        </authorList>
    </citation>
    <scope>NUCLEOTIDE SEQUENCE</scope>
    <source>
        <strain evidence="3">1611_PpyrPB1</strain>
        <tissue evidence="3">Whole body</tissue>
    </source>
</reference>
<protein>
    <recommendedName>
        <fullName evidence="5">Metallothionein</fullName>
    </recommendedName>
</protein>
<dbReference type="InParanoid" id="A0A1Y1L469"/>
<gene>
    <name evidence="3" type="ORF">PPYR_06972</name>
</gene>
<feature type="region of interest" description="Disordered" evidence="1">
    <location>
        <begin position="148"/>
        <end position="176"/>
    </location>
</feature>
<name>A0A1Y1L469_PHOPY</name>
<feature type="compositionally biased region" description="Basic residues" evidence="1">
    <location>
        <begin position="166"/>
        <end position="176"/>
    </location>
</feature>